<accession>A0A6J5KLR5</accession>
<organism evidence="1">
    <name type="scientific">uncultured Caudovirales phage</name>
    <dbReference type="NCBI Taxonomy" id="2100421"/>
    <lineage>
        <taxon>Viruses</taxon>
        <taxon>Duplodnaviria</taxon>
        <taxon>Heunggongvirae</taxon>
        <taxon>Uroviricota</taxon>
        <taxon>Caudoviricetes</taxon>
        <taxon>Peduoviridae</taxon>
        <taxon>Maltschvirus</taxon>
        <taxon>Maltschvirus maltsch</taxon>
    </lineage>
</organism>
<name>A0A6J5KLR5_9CAUD</name>
<reference evidence="1" key="1">
    <citation type="submission" date="2020-04" db="EMBL/GenBank/DDBJ databases">
        <authorList>
            <person name="Chiriac C."/>
            <person name="Salcher M."/>
            <person name="Ghai R."/>
            <person name="Kavagutti S V."/>
        </authorList>
    </citation>
    <scope>NUCLEOTIDE SEQUENCE</scope>
</reference>
<protein>
    <submittedName>
        <fullName evidence="1">Uncharacterized protein</fullName>
    </submittedName>
</protein>
<sequence>MKLIVKDGSYEADTLFGIIIEVLKHRFWHLRTHGKWID</sequence>
<gene>
    <name evidence="1" type="ORF">UFOVP19_49</name>
</gene>
<dbReference type="EMBL" id="LR796158">
    <property type="protein sequence ID" value="CAB4122072.1"/>
    <property type="molecule type" value="Genomic_DNA"/>
</dbReference>
<evidence type="ECO:0000313" key="1">
    <source>
        <dbReference type="EMBL" id="CAB4122072.1"/>
    </source>
</evidence>
<proteinExistence type="predicted"/>